<organism evidence="1 2">
    <name type="scientific">Flavobacterium frigidimaris</name>
    <dbReference type="NCBI Taxonomy" id="262320"/>
    <lineage>
        <taxon>Bacteria</taxon>
        <taxon>Pseudomonadati</taxon>
        <taxon>Bacteroidota</taxon>
        <taxon>Flavobacteriia</taxon>
        <taxon>Flavobacteriales</taxon>
        <taxon>Flavobacteriaceae</taxon>
        <taxon>Flavobacterium</taxon>
    </lineage>
</organism>
<dbReference type="InterPro" id="IPR013783">
    <property type="entry name" value="Ig-like_fold"/>
</dbReference>
<dbReference type="NCBIfam" id="TIGR04131">
    <property type="entry name" value="Bac_Flav_CTERM"/>
    <property type="match status" value="1"/>
</dbReference>
<dbReference type="Proteomes" id="UP000198382">
    <property type="component" value="Unassembled WGS sequence"/>
</dbReference>
<dbReference type="NCBIfam" id="NF038133">
    <property type="entry name" value="choice_anch_L"/>
    <property type="match status" value="1"/>
</dbReference>
<keyword evidence="2" id="KW-1185">Reference proteome</keyword>
<evidence type="ECO:0008006" key="3">
    <source>
        <dbReference type="Google" id="ProtNLM"/>
    </source>
</evidence>
<dbReference type="Pfam" id="PF13585">
    <property type="entry name" value="CHU_C"/>
    <property type="match status" value="1"/>
</dbReference>
<proteinExistence type="predicted"/>
<reference evidence="1 2" key="1">
    <citation type="submission" date="2016-11" db="EMBL/GenBank/DDBJ databases">
        <title>Whole genomes of Flavobacteriaceae.</title>
        <authorList>
            <person name="Stine C."/>
            <person name="Li C."/>
            <person name="Tadesse D."/>
        </authorList>
    </citation>
    <scope>NUCLEOTIDE SEQUENCE [LARGE SCALE GENOMIC DNA]</scope>
    <source>
        <strain evidence="1 2">DSM 15937</strain>
    </source>
</reference>
<gene>
    <name evidence="1" type="ORF">B0A65_04430</name>
</gene>
<name>A0ABX4BV18_FLAFR</name>
<dbReference type="EMBL" id="MUGV01000008">
    <property type="protein sequence ID" value="OXA81159.1"/>
    <property type="molecule type" value="Genomic_DNA"/>
</dbReference>
<accession>A0ABX4BV18</accession>
<evidence type="ECO:0000313" key="2">
    <source>
        <dbReference type="Proteomes" id="UP000198382"/>
    </source>
</evidence>
<protein>
    <recommendedName>
        <fullName evidence="3">Gliding motility-associated C-terminal domain-containing protein</fullName>
    </recommendedName>
</protein>
<comment type="caution">
    <text evidence="1">The sequence shown here is derived from an EMBL/GenBank/DDBJ whole genome shotgun (WGS) entry which is preliminary data.</text>
</comment>
<dbReference type="Gene3D" id="2.60.40.10">
    <property type="entry name" value="Immunoglobulins"/>
    <property type="match status" value="1"/>
</dbReference>
<sequence>MQNACANESNFKFSSHQGIGKFTNTNPNFPISNGIIIRNGVAKYTEGAYTGANESSELNTTNDTDLQTISDENGQTVPITDISFIQFDFTPLSSNFSFDFLFASNEYGEFQCGFSDVFAFILTDLTTGTATNLAVLPGTTTPVSVKNIRDEQYNSSCLSANANLFDHYNVTNPGDSSINMRGETKVLTASSTVIPNRTYSIKLAIGDYHDSGYDSAVFIKGGSFITAMDLGPDRTICQGETITLQSGLTGNYTYVWTLDGAVISGESGNSLTLNKAGTYGVTASLSGCVIKDEVVISDLAITSPQNLTACYNGNANYQFDLTQNNQATLNLNPAEYTLQYFNSLAAANSNGPAIPNNQLTTYTSTGNQTIYIKLLHVSNGNTFCNTLLSFDLLVTNPINAVKPPDLTLCDTNSGRVLVNLTLQETTILNGLNPSDYKISYYRSQIDATSATNRIPNPAVFITSLSQSPQNIWVRIEPISSSICYTTVNFILTINSLPTVDDIPDVIECNSYTLPPIIAGNYYTGPGGTGTKLNAGDVLTKGGVYYIYSGPNATNKCTNENYFNLILIYEATFPKEACGKYIIPKVLVGGFFTAAGGGGNEIPAGTSFTTDQTIYYYAVINGIVCRDEAISFVVFPLPLVDTPSNVVTCDSYILPSLTNGNYYTLAGGLGNRLNAGDNITSSQTLFVFANDGRCTNEHSFKIDIVDSQVFVPITKCGSYALPAVEVGGYFDSPKGQGKSIPAGTVLTTSQTVYYYATTTTAPNCTDNIKYDITIKPLPLVDTPANRLECQRYLLPPLVNGNYFTETNGGGLPLKAGDIINKTQTIYIYSVGTDCTNEHHFIVEIRPLPLVDSFTDVVTCTDFKLPKLKNGKYYTATGGPHGIGTQVSEGTSISSSQTIYIYNEWPDFANCRNETFFKVNFNGIDLGTFANINVCDSYTLPPLKLGNYYSQPQGKGTVIPVGTILKTSQTIYVYAIVGNRQTCASEKSFLVTISPTPTLVSTADVAICQSYTLPPLSIGTYYSGPNATGTPYLAGQQINTSQKIYIYAAAPANSACASQDDFDITIYPLKDLQLKNGIICVDYQTGTLLRAAQLNSELNPNIYTIDWFLNGNKISTGATYAASQEGTYTVVTTKKTPNIGNDCGYNPATVIVEKSSPAIATVAVTDSFEDTIDIIVTLTNGFGIYEYQLDDGTFQTNNVFSNVDSGEHVITVKDVKGNCDDQILIAKVLKYPKFFTPNADGYNDTWNIPDLAFQPDAYINIFDRYGKFLKRLSPAGPGWDGNYNGNALPSTDYWFQVFYTQDGISQVFKAHFSMKR</sequence>
<dbReference type="InterPro" id="IPR049804">
    <property type="entry name" value="Choice_anch_L"/>
</dbReference>
<dbReference type="InterPro" id="IPR026341">
    <property type="entry name" value="T9SS_type_B"/>
</dbReference>
<evidence type="ECO:0000313" key="1">
    <source>
        <dbReference type="EMBL" id="OXA81159.1"/>
    </source>
</evidence>